<dbReference type="Proteomes" id="UP000799750">
    <property type="component" value="Unassembled WGS sequence"/>
</dbReference>
<keyword evidence="3" id="KW-1185">Reference proteome</keyword>
<evidence type="ECO:0000313" key="2">
    <source>
        <dbReference type="EMBL" id="KAF2500041.1"/>
    </source>
</evidence>
<feature type="region of interest" description="Disordered" evidence="1">
    <location>
        <begin position="1"/>
        <end position="32"/>
    </location>
</feature>
<dbReference type="EMBL" id="MU004183">
    <property type="protein sequence ID" value="KAF2500041.1"/>
    <property type="molecule type" value="Genomic_DNA"/>
</dbReference>
<dbReference type="CDD" id="cd14688">
    <property type="entry name" value="bZIP_YAP"/>
    <property type="match status" value="1"/>
</dbReference>
<dbReference type="OrthoDB" id="10261951at2759"/>
<sequence length="587" mass="65947">MDPPTTPATRARKRKTASEKPSDTRADRKRVQNRISQQCLREKQLAHTRQLESFLEIIKSSNDESKNNEDRYSTLLDAHLKLIEEKRQLEDALFRLRKRLLSLSNIASTAADDEIFNQLLDKDGRRRRNGVSEAPMEALSHSNKSTPQRQAHTPPQEPVPQNFNHLHSHSPVDDGHLGMGSSAIPPMQTVPMQQHQPSHDNALTPVSHYSGQLQHNLVSDEGVMAQSMGGVDPELMSAPNMHFDPALENSPPPYMIYDHLTAPIHAMSFGAVKTIAITSAAIFSDKLANACQKYLNQVLGPRPIVDMESEDEEGGALTPESMNVRVVRQLSATAIYLFGAFSGMEAYIYGVDAAPYMDRVLRWRLSNTVVNRMAVPEPFRPTPLQYSSPEHPLYIDFINWPSIRDQLIIHGHAIDHDEVIKDIVLNTVVEIEHRKIAINIYDIFHNRILSTSSRTSGSRSKSAIVSPDWKFVEVPQVDSSFETTTDPVEDALVQELSWRMQFGLNGSSQTPDGIDRFAGPTDPDGPFEPFPWTNPNFRKNEIATYFGIDRLNQWKLSPAFARKYPIFDCTAVVAQYEMISCAAATVF</sequence>
<evidence type="ECO:0008006" key="4">
    <source>
        <dbReference type="Google" id="ProtNLM"/>
    </source>
</evidence>
<proteinExistence type="predicted"/>
<protein>
    <recommendedName>
        <fullName evidence="4">BZIP domain-containing protein</fullName>
    </recommendedName>
</protein>
<dbReference type="PANTHER" id="PTHR37012:SF2">
    <property type="entry name" value="BZIP DOMAIN-CONTAINING PROTEIN-RELATED"/>
    <property type="match status" value="1"/>
</dbReference>
<dbReference type="PANTHER" id="PTHR37012">
    <property type="entry name" value="B-ZIP TRANSCRIPTION FACTOR (EUROFUNG)-RELATED"/>
    <property type="match status" value="1"/>
</dbReference>
<evidence type="ECO:0000256" key="1">
    <source>
        <dbReference type="SAM" id="MobiDB-lite"/>
    </source>
</evidence>
<feature type="region of interest" description="Disordered" evidence="1">
    <location>
        <begin position="126"/>
        <end position="170"/>
    </location>
</feature>
<gene>
    <name evidence="2" type="ORF">BU16DRAFT_235077</name>
</gene>
<organism evidence="2 3">
    <name type="scientific">Lophium mytilinum</name>
    <dbReference type="NCBI Taxonomy" id="390894"/>
    <lineage>
        <taxon>Eukaryota</taxon>
        <taxon>Fungi</taxon>
        <taxon>Dikarya</taxon>
        <taxon>Ascomycota</taxon>
        <taxon>Pezizomycotina</taxon>
        <taxon>Dothideomycetes</taxon>
        <taxon>Pleosporomycetidae</taxon>
        <taxon>Mytilinidiales</taxon>
        <taxon>Mytilinidiaceae</taxon>
        <taxon>Lophium</taxon>
    </lineage>
</organism>
<evidence type="ECO:0000313" key="3">
    <source>
        <dbReference type="Proteomes" id="UP000799750"/>
    </source>
</evidence>
<dbReference type="Pfam" id="PF11905">
    <property type="entry name" value="DUF3425"/>
    <property type="match status" value="1"/>
</dbReference>
<feature type="compositionally biased region" description="Polar residues" evidence="1">
    <location>
        <begin position="140"/>
        <end position="165"/>
    </location>
</feature>
<dbReference type="InterPro" id="IPR021833">
    <property type="entry name" value="DUF3425"/>
</dbReference>
<feature type="compositionally biased region" description="Basic and acidic residues" evidence="1">
    <location>
        <begin position="16"/>
        <end position="30"/>
    </location>
</feature>
<reference evidence="2" key="1">
    <citation type="journal article" date="2020" name="Stud. Mycol.">
        <title>101 Dothideomycetes genomes: a test case for predicting lifestyles and emergence of pathogens.</title>
        <authorList>
            <person name="Haridas S."/>
            <person name="Albert R."/>
            <person name="Binder M."/>
            <person name="Bloem J."/>
            <person name="Labutti K."/>
            <person name="Salamov A."/>
            <person name="Andreopoulos B."/>
            <person name="Baker S."/>
            <person name="Barry K."/>
            <person name="Bills G."/>
            <person name="Bluhm B."/>
            <person name="Cannon C."/>
            <person name="Castanera R."/>
            <person name="Culley D."/>
            <person name="Daum C."/>
            <person name="Ezra D."/>
            <person name="Gonzalez J."/>
            <person name="Henrissat B."/>
            <person name="Kuo A."/>
            <person name="Liang C."/>
            <person name="Lipzen A."/>
            <person name="Lutzoni F."/>
            <person name="Magnuson J."/>
            <person name="Mondo S."/>
            <person name="Nolan M."/>
            <person name="Ohm R."/>
            <person name="Pangilinan J."/>
            <person name="Park H.-J."/>
            <person name="Ramirez L."/>
            <person name="Alfaro M."/>
            <person name="Sun H."/>
            <person name="Tritt A."/>
            <person name="Yoshinaga Y."/>
            <person name="Zwiers L.-H."/>
            <person name="Turgeon B."/>
            <person name="Goodwin S."/>
            <person name="Spatafora J."/>
            <person name="Crous P."/>
            <person name="Grigoriev I."/>
        </authorList>
    </citation>
    <scope>NUCLEOTIDE SEQUENCE</scope>
    <source>
        <strain evidence="2">CBS 269.34</strain>
    </source>
</reference>
<accession>A0A6A6R633</accession>
<dbReference type="AlphaFoldDB" id="A0A6A6R633"/>
<name>A0A6A6R633_9PEZI</name>